<dbReference type="EMBL" id="AMYB01000002">
    <property type="protein sequence ID" value="OAD06393.1"/>
    <property type="molecule type" value="Genomic_DNA"/>
</dbReference>
<feature type="binding site" evidence="7">
    <location>
        <position position="19"/>
    </location>
    <ligand>
        <name>Ca(2+)</name>
        <dbReference type="ChEBI" id="CHEBI:29108"/>
    </ligand>
</feature>
<gene>
    <name evidence="10" type="ORF">MUCCIDRAFT_182999</name>
</gene>
<dbReference type="GO" id="GO:0046514">
    <property type="term" value="P:ceramide catabolic process"/>
    <property type="evidence" value="ECO:0007669"/>
    <property type="project" value="TreeGrafter"/>
</dbReference>
<keyword evidence="3 9" id="KW-0812">Transmembrane</keyword>
<feature type="binding site" evidence="7">
    <location>
        <position position="21"/>
    </location>
    <ligand>
        <name>Ca(2+)</name>
        <dbReference type="ChEBI" id="CHEBI:29108"/>
    </ligand>
</feature>
<keyword evidence="6 9" id="KW-0472">Membrane</keyword>
<evidence type="ECO:0000256" key="7">
    <source>
        <dbReference type="PIRSR" id="PIRSR608901-1"/>
    </source>
</evidence>
<feature type="transmembrane region" description="Helical" evidence="9">
    <location>
        <begin position="136"/>
        <end position="157"/>
    </location>
</feature>
<comment type="subcellular location">
    <subcellularLocation>
        <location evidence="1">Membrane</location>
        <topology evidence="1">Multi-pass membrane protein</topology>
    </subcellularLocation>
</comment>
<accession>A0A168NKF5</accession>
<evidence type="ECO:0000256" key="4">
    <source>
        <dbReference type="ARBA" id="ARBA00022801"/>
    </source>
</evidence>
<dbReference type="Proteomes" id="UP000077051">
    <property type="component" value="Unassembled WGS sequence"/>
</dbReference>
<evidence type="ECO:0000256" key="5">
    <source>
        <dbReference type="ARBA" id="ARBA00022989"/>
    </source>
</evidence>
<feature type="binding site" evidence="8">
    <location>
        <position position="77"/>
    </location>
    <ligand>
        <name>Zn(2+)</name>
        <dbReference type="ChEBI" id="CHEBI:29105"/>
        <note>catalytic</note>
    </ligand>
</feature>
<dbReference type="AlphaFoldDB" id="A0A168NKF5"/>
<dbReference type="InterPro" id="IPR008901">
    <property type="entry name" value="ACER"/>
</dbReference>
<proteinExistence type="inferred from homology"/>
<dbReference type="PANTHER" id="PTHR46187">
    <property type="entry name" value="ALKALINE CERAMIDASE 3"/>
    <property type="match status" value="1"/>
</dbReference>
<protein>
    <recommendedName>
        <fullName evidence="12">Alkaline phytoceramidase</fullName>
    </recommendedName>
</protein>
<keyword evidence="8" id="KW-0862">Zinc</keyword>
<dbReference type="GO" id="GO:0005789">
    <property type="term" value="C:endoplasmic reticulum membrane"/>
    <property type="evidence" value="ECO:0007669"/>
    <property type="project" value="TreeGrafter"/>
</dbReference>
<feature type="binding site" evidence="7">
    <location>
        <position position="16"/>
    </location>
    <ligand>
        <name>Ca(2+)</name>
        <dbReference type="ChEBI" id="CHEBI:29108"/>
    </ligand>
</feature>
<sequence>MTQPAGYWGPVTSSVDWCEENYTHSYYIAEFWNTISSLAMVALGFLGVALHHKSLGWRLSASYLLIVVVGIGSVLFHATLQFEHQMWDEVPMVWCACQLLWVLLDEHGYKGTGYALCISLYCAFATYVTSMNKGTTQFFMFQTSFGLVMWTDLYFVYQLYKNVKNEQVTRLFHQGCKFLALALGVWLFDSNFCFVFDHVPNPQFHAWWHVLMCTSLHYFFVACGHESVVRTGEQAEIRYFLNMIPYVCKMGQKKHDE</sequence>
<comment type="similarity">
    <text evidence="2">Belongs to the alkaline ceramidase family.</text>
</comment>
<organism evidence="10 11">
    <name type="scientific">Mucor lusitanicus CBS 277.49</name>
    <dbReference type="NCBI Taxonomy" id="747725"/>
    <lineage>
        <taxon>Eukaryota</taxon>
        <taxon>Fungi</taxon>
        <taxon>Fungi incertae sedis</taxon>
        <taxon>Mucoromycota</taxon>
        <taxon>Mucoromycotina</taxon>
        <taxon>Mucoromycetes</taxon>
        <taxon>Mucorales</taxon>
        <taxon>Mucorineae</taxon>
        <taxon>Mucoraceae</taxon>
        <taxon>Mucor</taxon>
    </lineage>
</organism>
<comment type="cofactor">
    <cofactor evidence="8">
        <name>Zn(2+)</name>
        <dbReference type="ChEBI" id="CHEBI:29105"/>
    </cofactor>
</comment>
<dbReference type="PANTHER" id="PTHR46187:SF3">
    <property type="entry name" value="ALKALINE CERAMIDASE 3"/>
    <property type="match status" value="1"/>
</dbReference>
<evidence type="ECO:0000256" key="2">
    <source>
        <dbReference type="ARBA" id="ARBA00009780"/>
    </source>
</evidence>
<keyword evidence="5 9" id="KW-1133">Transmembrane helix</keyword>
<evidence type="ECO:0008006" key="12">
    <source>
        <dbReference type="Google" id="ProtNLM"/>
    </source>
</evidence>
<dbReference type="GO" id="GO:0046872">
    <property type="term" value="F:metal ion binding"/>
    <property type="evidence" value="ECO:0007669"/>
    <property type="project" value="UniProtKB-KW"/>
</dbReference>
<keyword evidence="4" id="KW-0378">Hydrolase</keyword>
<dbReference type="GO" id="GO:0016811">
    <property type="term" value="F:hydrolase activity, acting on carbon-nitrogen (but not peptide) bonds, in linear amides"/>
    <property type="evidence" value="ECO:0007669"/>
    <property type="project" value="InterPro"/>
</dbReference>
<dbReference type="VEuPathDB" id="FungiDB:MUCCIDRAFT_182999"/>
<keyword evidence="7" id="KW-0479">Metal-binding</keyword>
<evidence type="ECO:0000256" key="6">
    <source>
        <dbReference type="ARBA" id="ARBA00023136"/>
    </source>
</evidence>
<feature type="transmembrane region" description="Helical" evidence="9">
    <location>
        <begin position="31"/>
        <end position="50"/>
    </location>
</feature>
<evidence type="ECO:0000256" key="9">
    <source>
        <dbReference type="SAM" id="Phobius"/>
    </source>
</evidence>
<dbReference type="OrthoDB" id="187171at2759"/>
<evidence type="ECO:0000256" key="3">
    <source>
        <dbReference type="ARBA" id="ARBA00022692"/>
    </source>
</evidence>
<name>A0A168NKF5_MUCCL</name>
<dbReference type="STRING" id="747725.A0A168NKF5"/>
<feature type="binding site" evidence="7">
    <location>
        <position position="30"/>
    </location>
    <ligand>
        <name>Ca(2+)</name>
        <dbReference type="ChEBI" id="CHEBI:29108"/>
    </ligand>
</feature>
<evidence type="ECO:0000313" key="11">
    <source>
        <dbReference type="Proteomes" id="UP000077051"/>
    </source>
</evidence>
<keyword evidence="7" id="KW-0106">Calcium</keyword>
<evidence type="ECO:0000256" key="1">
    <source>
        <dbReference type="ARBA" id="ARBA00004141"/>
    </source>
</evidence>
<evidence type="ECO:0000256" key="8">
    <source>
        <dbReference type="PIRSR" id="PIRSR608901-2"/>
    </source>
</evidence>
<feature type="binding site" evidence="8">
    <location>
        <position position="209"/>
    </location>
    <ligand>
        <name>Zn(2+)</name>
        <dbReference type="ChEBI" id="CHEBI:29105"/>
        <note>catalytic</note>
    </ligand>
</feature>
<feature type="transmembrane region" description="Helical" evidence="9">
    <location>
        <begin position="206"/>
        <end position="224"/>
    </location>
</feature>
<dbReference type="Pfam" id="PF05875">
    <property type="entry name" value="Ceramidase"/>
    <property type="match status" value="1"/>
</dbReference>
<feature type="transmembrane region" description="Helical" evidence="9">
    <location>
        <begin position="62"/>
        <end position="80"/>
    </location>
</feature>
<dbReference type="GO" id="GO:0046513">
    <property type="term" value="P:ceramide biosynthetic process"/>
    <property type="evidence" value="ECO:0007669"/>
    <property type="project" value="TreeGrafter"/>
</dbReference>
<feature type="transmembrane region" description="Helical" evidence="9">
    <location>
        <begin position="178"/>
        <end position="200"/>
    </location>
</feature>
<keyword evidence="11" id="KW-1185">Reference proteome</keyword>
<evidence type="ECO:0000313" key="10">
    <source>
        <dbReference type="EMBL" id="OAD06393.1"/>
    </source>
</evidence>
<feature type="binding site" evidence="7">
    <location>
        <position position="17"/>
    </location>
    <ligand>
        <name>Ca(2+)</name>
        <dbReference type="ChEBI" id="CHEBI:29108"/>
    </ligand>
</feature>
<reference evidence="10 11" key="1">
    <citation type="submission" date="2015-06" db="EMBL/GenBank/DDBJ databases">
        <title>Expansion of signal transduction pathways in fungi by whole-genome duplication.</title>
        <authorList>
            <consortium name="DOE Joint Genome Institute"/>
            <person name="Corrochano L.M."/>
            <person name="Kuo A."/>
            <person name="Marcet-Houben M."/>
            <person name="Polaino S."/>
            <person name="Salamov A."/>
            <person name="Villalobos J.M."/>
            <person name="Alvarez M.I."/>
            <person name="Avalos J."/>
            <person name="Benito E.P."/>
            <person name="Benoit I."/>
            <person name="Burger G."/>
            <person name="Camino L.P."/>
            <person name="Canovas D."/>
            <person name="Cerda-Olmedo E."/>
            <person name="Cheng J.-F."/>
            <person name="Dominguez A."/>
            <person name="Elias M."/>
            <person name="Eslava A.P."/>
            <person name="Glaser F."/>
            <person name="Grimwood J."/>
            <person name="Gutierrez G."/>
            <person name="Heitman J."/>
            <person name="Henrissat B."/>
            <person name="Iturriaga E.A."/>
            <person name="Lang B.F."/>
            <person name="Lavin J.L."/>
            <person name="Lee S."/>
            <person name="Li W."/>
            <person name="Lindquist E."/>
            <person name="Lopez-Garcia S."/>
            <person name="Luque E.M."/>
            <person name="Marcos A.T."/>
            <person name="Martin J."/>
            <person name="Mccluskey K."/>
            <person name="Medina H.R."/>
            <person name="Miralles-Duran A."/>
            <person name="Miyazaki A."/>
            <person name="Munoz-Torres E."/>
            <person name="Oguiza J.A."/>
            <person name="Ohm R."/>
            <person name="Olmedo M."/>
            <person name="Orejas M."/>
            <person name="Ortiz-Castellanos L."/>
            <person name="Pisabarro A.G."/>
            <person name="Rodriguez-Romero J."/>
            <person name="Ruiz-Herrera J."/>
            <person name="Ruiz-Vazquez R."/>
            <person name="Sanz C."/>
            <person name="Schackwitz W."/>
            <person name="Schmutz J."/>
            <person name="Shahriari M."/>
            <person name="Shelest E."/>
            <person name="Silva-Franco F."/>
            <person name="Soanes D."/>
            <person name="Syed K."/>
            <person name="Tagua V.G."/>
            <person name="Talbot N.J."/>
            <person name="Thon M."/>
            <person name="De Vries R.P."/>
            <person name="Wiebenga A."/>
            <person name="Yadav J.S."/>
            <person name="Braun E.L."/>
            <person name="Baker S."/>
            <person name="Garre V."/>
            <person name="Horwitz B."/>
            <person name="Torres-Martinez S."/>
            <person name="Idnurm A."/>
            <person name="Herrera-Estrella A."/>
            <person name="Gabaldon T."/>
            <person name="Grigoriev I.V."/>
        </authorList>
    </citation>
    <scope>NUCLEOTIDE SEQUENCE [LARGE SCALE GENOMIC DNA]</scope>
    <source>
        <strain evidence="10 11">CBS 277.49</strain>
    </source>
</reference>
<feature type="transmembrane region" description="Helical" evidence="9">
    <location>
        <begin position="111"/>
        <end position="130"/>
    </location>
</feature>
<feature type="transmembrane region" description="Helical" evidence="9">
    <location>
        <begin position="86"/>
        <end position="104"/>
    </location>
</feature>
<comment type="caution">
    <text evidence="10">The sequence shown here is derived from an EMBL/GenBank/DDBJ whole genome shotgun (WGS) entry which is preliminary data.</text>
</comment>
<feature type="binding site" evidence="8">
    <location>
        <position position="205"/>
    </location>
    <ligand>
        <name>Zn(2+)</name>
        <dbReference type="ChEBI" id="CHEBI:29105"/>
        <note>catalytic</note>
    </ligand>
</feature>